<gene>
    <name evidence="2" type="ORF">AQUCO_04900085v1</name>
</gene>
<dbReference type="Proteomes" id="UP000230069">
    <property type="component" value="Unassembled WGS sequence"/>
</dbReference>
<dbReference type="OrthoDB" id="1923901at2759"/>
<evidence type="ECO:0000256" key="1">
    <source>
        <dbReference type="SAM" id="Phobius"/>
    </source>
</evidence>
<keyword evidence="3" id="KW-1185">Reference proteome</keyword>
<feature type="transmembrane region" description="Helical" evidence="1">
    <location>
        <begin position="14"/>
        <end position="35"/>
    </location>
</feature>
<dbReference type="AlphaFoldDB" id="A0A2G5CJQ2"/>
<keyword evidence="1" id="KW-1133">Transmembrane helix</keyword>
<evidence type="ECO:0000313" key="3">
    <source>
        <dbReference type="Proteomes" id="UP000230069"/>
    </source>
</evidence>
<evidence type="ECO:0000313" key="2">
    <source>
        <dbReference type="EMBL" id="PIA31531.1"/>
    </source>
</evidence>
<name>A0A2G5CJQ2_AQUCA</name>
<proteinExistence type="predicted"/>
<keyword evidence="1" id="KW-0812">Transmembrane</keyword>
<sequence>MVFTFSNRNFANLYSSYLTVDIVQYLYFIFNFVYVKMHIFSISLQNIHVSLQWTGNSPLRIFHLPLH</sequence>
<accession>A0A2G5CJQ2</accession>
<dbReference type="EMBL" id="KZ305066">
    <property type="protein sequence ID" value="PIA31531.1"/>
    <property type="molecule type" value="Genomic_DNA"/>
</dbReference>
<dbReference type="InParanoid" id="A0A2G5CJQ2"/>
<keyword evidence="1" id="KW-0472">Membrane</keyword>
<protein>
    <submittedName>
        <fullName evidence="2">Uncharacterized protein</fullName>
    </submittedName>
</protein>
<organism evidence="2 3">
    <name type="scientific">Aquilegia coerulea</name>
    <name type="common">Rocky mountain columbine</name>
    <dbReference type="NCBI Taxonomy" id="218851"/>
    <lineage>
        <taxon>Eukaryota</taxon>
        <taxon>Viridiplantae</taxon>
        <taxon>Streptophyta</taxon>
        <taxon>Embryophyta</taxon>
        <taxon>Tracheophyta</taxon>
        <taxon>Spermatophyta</taxon>
        <taxon>Magnoliopsida</taxon>
        <taxon>Ranunculales</taxon>
        <taxon>Ranunculaceae</taxon>
        <taxon>Thalictroideae</taxon>
        <taxon>Aquilegia</taxon>
    </lineage>
</organism>
<reference evidence="2 3" key="1">
    <citation type="submission" date="2017-09" db="EMBL/GenBank/DDBJ databases">
        <title>WGS assembly of Aquilegia coerulea Goldsmith.</title>
        <authorList>
            <person name="Hodges S."/>
            <person name="Kramer E."/>
            <person name="Nordborg M."/>
            <person name="Tomkins J."/>
            <person name="Borevitz J."/>
            <person name="Derieg N."/>
            <person name="Yan J."/>
            <person name="Mihaltcheva S."/>
            <person name="Hayes R.D."/>
            <person name="Rokhsar D."/>
        </authorList>
    </citation>
    <scope>NUCLEOTIDE SEQUENCE [LARGE SCALE GENOMIC DNA]</scope>
    <source>
        <strain evidence="3">cv. Goldsmith</strain>
    </source>
</reference>